<dbReference type="InterPro" id="IPR015797">
    <property type="entry name" value="NUDIX_hydrolase-like_dom_sf"/>
</dbReference>
<gene>
    <name evidence="3" type="ORF">E1212_12230</name>
</gene>
<accession>A0A4R4RNL0</accession>
<dbReference type="PROSITE" id="PS51462">
    <property type="entry name" value="NUDIX"/>
    <property type="match status" value="1"/>
</dbReference>
<feature type="region of interest" description="Disordered" evidence="1">
    <location>
        <begin position="1"/>
        <end position="37"/>
    </location>
</feature>
<keyword evidence="4" id="KW-1185">Reference proteome</keyword>
<evidence type="ECO:0000259" key="2">
    <source>
        <dbReference type="PROSITE" id="PS51462"/>
    </source>
</evidence>
<protein>
    <submittedName>
        <fullName evidence="3">NUDIX domain-containing protein</fullName>
    </submittedName>
</protein>
<dbReference type="OrthoDB" id="129709at2"/>
<reference evidence="3 4" key="1">
    <citation type="submission" date="2019-02" db="EMBL/GenBank/DDBJ databases">
        <title>Draft genome sequences of novel Actinobacteria.</title>
        <authorList>
            <person name="Sahin N."/>
            <person name="Ay H."/>
            <person name="Saygin H."/>
        </authorList>
    </citation>
    <scope>NUCLEOTIDE SEQUENCE [LARGE SCALE GENOMIC DNA]</scope>
    <source>
        <strain evidence="3 4">KC603</strain>
    </source>
</reference>
<dbReference type="Gene3D" id="3.90.79.10">
    <property type="entry name" value="Nucleoside Triphosphate Pyrophosphohydrolase"/>
    <property type="match status" value="1"/>
</dbReference>
<feature type="domain" description="Nudix hydrolase" evidence="2">
    <location>
        <begin position="86"/>
        <end position="222"/>
    </location>
</feature>
<comment type="caution">
    <text evidence="3">The sequence shown here is derived from an EMBL/GenBank/DDBJ whole genome shotgun (WGS) entry which is preliminary data.</text>
</comment>
<organism evidence="3 4">
    <name type="scientific">Jiangella ureilytica</name>
    <dbReference type="NCBI Taxonomy" id="2530374"/>
    <lineage>
        <taxon>Bacteria</taxon>
        <taxon>Bacillati</taxon>
        <taxon>Actinomycetota</taxon>
        <taxon>Actinomycetes</taxon>
        <taxon>Jiangellales</taxon>
        <taxon>Jiangellaceae</taxon>
        <taxon>Jiangella</taxon>
    </lineage>
</organism>
<dbReference type="InterPro" id="IPR000086">
    <property type="entry name" value="NUDIX_hydrolase_dom"/>
</dbReference>
<dbReference type="SUPFAM" id="SSF55811">
    <property type="entry name" value="Nudix"/>
    <property type="match status" value="1"/>
</dbReference>
<proteinExistence type="predicted"/>
<name>A0A4R4RNL0_9ACTN</name>
<evidence type="ECO:0000313" key="3">
    <source>
        <dbReference type="EMBL" id="TDC51357.1"/>
    </source>
</evidence>
<feature type="compositionally biased region" description="Basic residues" evidence="1">
    <location>
        <begin position="1"/>
        <end position="12"/>
    </location>
</feature>
<dbReference type="EMBL" id="SMKL01000023">
    <property type="protein sequence ID" value="TDC51357.1"/>
    <property type="molecule type" value="Genomic_DNA"/>
</dbReference>
<evidence type="ECO:0000313" key="4">
    <source>
        <dbReference type="Proteomes" id="UP000295621"/>
    </source>
</evidence>
<evidence type="ECO:0000256" key="1">
    <source>
        <dbReference type="SAM" id="MobiDB-lite"/>
    </source>
</evidence>
<feature type="compositionally biased region" description="Basic and acidic residues" evidence="1">
    <location>
        <begin position="22"/>
        <end position="37"/>
    </location>
</feature>
<sequence length="222" mass="23437">MRGGRRSPRHRRCEAPSQGEVNRGHARPENPRGADDRVTIADPLHADAVAVLSRWAAPSPEQDRLRRDYLDVLDTRPDAMRRACVPAHLTGSAIVVDPAAGRVLLLLHAKAGLWLQAGGHCEDGDGSLAATALREATEESGIAGLRLGAGGRPVQLDRHPAPCRPGVVEHHLDVQYVALAPAGAVAAISDESNDLGWFGYDDLPQPLGGGVVELIAAARAAL</sequence>
<dbReference type="Pfam" id="PF00293">
    <property type="entry name" value="NUDIX"/>
    <property type="match status" value="1"/>
</dbReference>
<dbReference type="AlphaFoldDB" id="A0A4R4RNL0"/>
<dbReference type="CDD" id="cd03674">
    <property type="entry name" value="NUDIX_Hydrolase"/>
    <property type="match status" value="1"/>
</dbReference>
<dbReference type="Proteomes" id="UP000295621">
    <property type="component" value="Unassembled WGS sequence"/>
</dbReference>